<dbReference type="Proteomes" id="UP001353858">
    <property type="component" value="Unassembled WGS sequence"/>
</dbReference>
<evidence type="ECO:0000256" key="1">
    <source>
        <dbReference type="SAM" id="Coils"/>
    </source>
</evidence>
<gene>
    <name evidence="2" type="ORF">RN001_003728</name>
</gene>
<evidence type="ECO:0000313" key="2">
    <source>
        <dbReference type="EMBL" id="KAK4887457.1"/>
    </source>
</evidence>
<protein>
    <submittedName>
        <fullName evidence="2">Uncharacterized protein</fullName>
    </submittedName>
</protein>
<feature type="coiled-coil region" evidence="1">
    <location>
        <begin position="269"/>
        <end position="314"/>
    </location>
</feature>
<accession>A0AAN7PIR9</accession>
<proteinExistence type="predicted"/>
<name>A0AAN7PIR9_9COLE</name>
<comment type="caution">
    <text evidence="2">The sequence shown here is derived from an EMBL/GenBank/DDBJ whole genome shotgun (WGS) entry which is preliminary data.</text>
</comment>
<evidence type="ECO:0000313" key="3">
    <source>
        <dbReference type="Proteomes" id="UP001353858"/>
    </source>
</evidence>
<keyword evidence="1" id="KW-0175">Coiled coil</keyword>
<sequence length="319" mass="36429">MAKTELKLSQPRKNIKIYLKQIAIARWKSVLRSKSSDNLTDVSILQDSSKADSQIFVDENKHNPVVNSNELHYDTGESELENQSIHSIYTSNNESDSSLVESEDDNNHLYCELDVSTEIPFSVTGRRIVNISYFLEQLKCIVMRRTTEQLRKCWENMKSRRKKQLAIGKVNRMATGGGLYTPTVDDDNAIVDDILNAVDIEIKDSIDSDTITIVGVSEENTQEYVLDKDSMLMPVGTEEEVKDVPSTSEDKAHKKHAKSAFLTRGTAIERELESRIARTQKACEQDEELHLLKLEEQRIRIEIAKEILKQEKIKTQKLE</sequence>
<dbReference type="AlphaFoldDB" id="A0AAN7PIR9"/>
<reference evidence="3" key="1">
    <citation type="submission" date="2023-01" db="EMBL/GenBank/DDBJ databases">
        <title>Key to firefly adult light organ development and bioluminescence: homeobox transcription factors regulate luciferase expression and transportation to peroxisome.</title>
        <authorList>
            <person name="Fu X."/>
        </authorList>
    </citation>
    <scope>NUCLEOTIDE SEQUENCE [LARGE SCALE GENOMIC DNA]</scope>
</reference>
<organism evidence="2 3">
    <name type="scientific">Aquatica leii</name>
    <dbReference type="NCBI Taxonomy" id="1421715"/>
    <lineage>
        <taxon>Eukaryota</taxon>
        <taxon>Metazoa</taxon>
        <taxon>Ecdysozoa</taxon>
        <taxon>Arthropoda</taxon>
        <taxon>Hexapoda</taxon>
        <taxon>Insecta</taxon>
        <taxon>Pterygota</taxon>
        <taxon>Neoptera</taxon>
        <taxon>Endopterygota</taxon>
        <taxon>Coleoptera</taxon>
        <taxon>Polyphaga</taxon>
        <taxon>Elateriformia</taxon>
        <taxon>Elateroidea</taxon>
        <taxon>Lampyridae</taxon>
        <taxon>Luciolinae</taxon>
        <taxon>Aquatica</taxon>
    </lineage>
</organism>
<dbReference type="EMBL" id="JARPUR010000001">
    <property type="protein sequence ID" value="KAK4887457.1"/>
    <property type="molecule type" value="Genomic_DNA"/>
</dbReference>
<keyword evidence="3" id="KW-1185">Reference proteome</keyword>